<accession>A0A5K7SFD4</accession>
<evidence type="ECO:0000256" key="2">
    <source>
        <dbReference type="ARBA" id="ARBA00022737"/>
    </source>
</evidence>
<evidence type="ECO:0000256" key="1">
    <source>
        <dbReference type="ARBA" id="ARBA00022441"/>
    </source>
</evidence>
<sequence>MIKQAIFILVVLSACTEKKTEPNPMKIEFEILSQIPPAQGKTTQFGLAGPLVGCDDNHLIVAGGSNFEDNLPWRGGTKSYHDDIYILTRLKNGSNIWSQLKQKLPHPMAYSALVPAGNGFLSIGGEDFHGKLNQVYQISMEGDSIHFESFPKLPVALSNSGATIIGTKVYVAGGLDSNGATNHLMSLDLSLTDLKWESLPNLPESLSHVVVVSQSDGNENCIYVFGGRNQTGITSTFLSTIWKYSPTGNEWINAGSLQLKNKEKFGLSAGTGVAYGDRWIILIGGDKGNLFNKTEILNDKISKSPEGPEKEKILKEKDIHLISHPGFSREILAFNTFTGELKLIEESPVESQVTTTAFWWNEQVVIPSGEIRPGVRTPLIRSIKIIE</sequence>
<name>A0A5K7SFD4_9BACT</name>
<keyword evidence="1" id="KW-0880">Kelch repeat</keyword>
<dbReference type="Pfam" id="PF24996">
    <property type="entry name" value="NANM"/>
    <property type="match status" value="2"/>
</dbReference>
<dbReference type="KEGG" id="anf:AQPE_4367"/>
<dbReference type="InterPro" id="IPR015915">
    <property type="entry name" value="Kelch-typ_b-propeller"/>
</dbReference>
<keyword evidence="3" id="KW-0812">Transmembrane</keyword>
<dbReference type="SUPFAM" id="SSF117281">
    <property type="entry name" value="Kelch motif"/>
    <property type="match status" value="1"/>
</dbReference>
<keyword evidence="2" id="KW-0677">Repeat</keyword>
<protein>
    <submittedName>
        <fullName evidence="3">Sialic acid-induced transmembrane protein YjhT(NanM)</fullName>
    </submittedName>
</protein>
<dbReference type="PANTHER" id="PTHR46093:SF3">
    <property type="entry name" value="ACYL-COA-BINDING DOMAIN-CONTAINING PROTEIN 4"/>
    <property type="match status" value="1"/>
</dbReference>
<dbReference type="Proteomes" id="UP001193389">
    <property type="component" value="Chromosome"/>
</dbReference>
<dbReference type="Gene3D" id="2.120.10.80">
    <property type="entry name" value="Kelch-type beta propeller"/>
    <property type="match status" value="1"/>
</dbReference>
<dbReference type="InterPro" id="IPR006652">
    <property type="entry name" value="Kelch_1"/>
</dbReference>
<keyword evidence="4" id="KW-1185">Reference proteome</keyword>
<dbReference type="PANTHER" id="PTHR46093">
    <property type="entry name" value="ACYL-COA-BINDING DOMAIN-CONTAINING PROTEIN 5"/>
    <property type="match status" value="1"/>
</dbReference>
<keyword evidence="3" id="KW-0472">Membrane</keyword>
<gene>
    <name evidence="3" type="ORF">AQPE_4367</name>
</gene>
<organism evidence="3 4">
    <name type="scientific">Aquipluma nitroreducens</name>
    <dbReference type="NCBI Taxonomy" id="2010828"/>
    <lineage>
        <taxon>Bacteria</taxon>
        <taxon>Pseudomonadati</taxon>
        <taxon>Bacteroidota</taxon>
        <taxon>Bacteroidia</taxon>
        <taxon>Marinilabiliales</taxon>
        <taxon>Prolixibacteraceae</taxon>
        <taxon>Aquipluma</taxon>
    </lineage>
</organism>
<reference evidence="3" key="1">
    <citation type="journal article" date="2020" name="Int. J. Syst. Evol. Microbiol.">
        <title>Aquipluma nitroreducens gen. nov. sp. nov., a novel facultatively anaerobic bacterium isolated from a freshwater lake.</title>
        <authorList>
            <person name="Watanabe M."/>
            <person name="Kojima H."/>
            <person name="Fukui M."/>
        </authorList>
    </citation>
    <scope>NUCLEOTIDE SEQUENCE</scope>
    <source>
        <strain evidence="3">MeG22</strain>
    </source>
</reference>
<evidence type="ECO:0000313" key="3">
    <source>
        <dbReference type="EMBL" id="BBE20176.1"/>
    </source>
</evidence>
<dbReference type="InterPro" id="IPR056734">
    <property type="entry name" value="NANM"/>
</dbReference>
<dbReference type="PROSITE" id="PS51257">
    <property type="entry name" value="PROKAR_LIPOPROTEIN"/>
    <property type="match status" value="1"/>
</dbReference>
<dbReference type="AlphaFoldDB" id="A0A5K7SFD4"/>
<dbReference type="EMBL" id="AP018694">
    <property type="protein sequence ID" value="BBE20176.1"/>
    <property type="molecule type" value="Genomic_DNA"/>
</dbReference>
<proteinExistence type="predicted"/>
<evidence type="ECO:0000313" key="4">
    <source>
        <dbReference type="Proteomes" id="UP001193389"/>
    </source>
</evidence>
<dbReference type="SMART" id="SM00612">
    <property type="entry name" value="Kelch"/>
    <property type="match status" value="3"/>
</dbReference>